<proteinExistence type="predicted"/>
<evidence type="ECO:0000256" key="1">
    <source>
        <dbReference type="SAM" id="Phobius"/>
    </source>
</evidence>
<keyword evidence="3" id="KW-1185">Reference proteome</keyword>
<reference evidence="2" key="1">
    <citation type="submission" date="2022-05" db="EMBL/GenBank/DDBJ databases">
        <authorList>
            <person name="Pankratov T."/>
        </authorList>
    </citation>
    <scope>NUCLEOTIDE SEQUENCE</scope>
    <source>
        <strain evidence="2">BP6-180914</strain>
    </source>
</reference>
<gene>
    <name evidence="2" type="ORF">M8523_36185</name>
</gene>
<feature type="transmembrane region" description="Helical" evidence="1">
    <location>
        <begin position="72"/>
        <end position="94"/>
    </location>
</feature>
<keyword evidence="1" id="KW-0472">Membrane</keyword>
<dbReference type="Proteomes" id="UP001165667">
    <property type="component" value="Unassembled WGS sequence"/>
</dbReference>
<feature type="transmembrane region" description="Helical" evidence="1">
    <location>
        <begin position="6"/>
        <end position="28"/>
    </location>
</feature>
<dbReference type="AlphaFoldDB" id="A0AA41ZA37"/>
<organism evidence="2 3">
    <name type="scientific">Lichenifustis flavocetrariae</name>
    <dbReference type="NCBI Taxonomy" id="2949735"/>
    <lineage>
        <taxon>Bacteria</taxon>
        <taxon>Pseudomonadati</taxon>
        <taxon>Pseudomonadota</taxon>
        <taxon>Alphaproteobacteria</taxon>
        <taxon>Hyphomicrobiales</taxon>
        <taxon>Lichenihabitantaceae</taxon>
        <taxon>Lichenifustis</taxon>
    </lineage>
</organism>
<sequence length="132" mass="14115">MTYIATNLIAICSAAFIGLGISVLYHVVFDAEHWDASLGYNLGLALTTFISEFWLAAILAGALILAPVDADAWTIAIVTPIVIWIGFVVPALVVSFSARRLPPSMIALDCAHWLVVMVAQSCVLHSIGLVHP</sequence>
<dbReference type="RefSeq" id="WP_282589640.1">
    <property type="nucleotide sequence ID" value="NZ_JAMOIM010000138.1"/>
</dbReference>
<protein>
    <submittedName>
        <fullName evidence="2">DUF1761 domain-containing protein</fullName>
    </submittedName>
</protein>
<evidence type="ECO:0000313" key="3">
    <source>
        <dbReference type="Proteomes" id="UP001165667"/>
    </source>
</evidence>
<feature type="transmembrane region" description="Helical" evidence="1">
    <location>
        <begin position="40"/>
        <end position="66"/>
    </location>
</feature>
<keyword evidence="1" id="KW-0812">Transmembrane</keyword>
<dbReference type="EMBL" id="JAMOIM010000138">
    <property type="protein sequence ID" value="MCW6513268.1"/>
    <property type="molecule type" value="Genomic_DNA"/>
</dbReference>
<evidence type="ECO:0000313" key="2">
    <source>
        <dbReference type="EMBL" id="MCW6513268.1"/>
    </source>
</evidence>
<dbReference type="Pfam" id="PF08570">
    <property type="entry name" value="DUF1761"/>
    <property type="match status" value="1"/>
</dbReference>
<comment type="caution">
    <text evidence="2">The sequence shown here is derived from an EMBL/GenBank/DDBJ whole genome shotgun (WGS) entry which is preliminary data.</text>
</comment>
<keyword evidence="1" id="KW-1133">Transmembrane helix</keyword>
<accession>A0AA41ZA37</accession>
<name>A0AA41ZA37_9HYPH</name>
<dbReference type="InterPro" id="IPR013879">
    <property type="entry name" value="DUF1761"/>
</dbReference>